<evidence type="ECO:0000259" key="2">
    <source>
        <dbReference type="Pfam" id="PF01826"/>
    </source>
</evidence>
<dbReference type="AlphaFoldDB" id="C3ZN61"/>
<reference evidence="3" key="1">
    <citation type="journal article" date="2008" name="Nature">
        <title>The amphioxus genome and the evolution of the chordate karyotype.</title>
        <authorList>
            <consortium name="US DOE Joint Genome Institute (JGI-PGF)"/>
            <person name="Putnam N.H."/>
            <person name="Butts T."/>
            <person name="Ferrier D.E.K."/>
            <person name="Furlong R.F."/>
            <person name="Hellsten U."/>
            <person name="Kawashima T."/>
            <person name="Robinson-Rechavi M."/>
            <person name="Shoguchi E."/>
            <person name="Terry A."/>
            <person name="Yu J.-K."/>
            <person name="Benito-Gutierrez E.L."/>
            <person name="Dubchak I."/>
            <person name="Garcia-Fernandez J."/>
            <person name="Gibson-Brown J.J."/>
            <person name="Grigoriev I.V."/>
            <person name="Horton A.C."/>
            <person name="de Jong P.J."/>
            <person name="Jurka J."/>
            <person name="Kapitonov V.V."/>
            <person name="Kohara Y."/>
            <person name="Kuroki Y."/>
            <person name="Lindquist E."/>
            <person name="Lucas S."/>
            <person name="Osoegawa K."/>
            <person name="Pennacchio L.A."/>
            <person name="Salamov A.A."/>
            <person name="Satou Y."/>
            <person name="Sauka-Spengler T."/>
            <person name="Schmutz J."/>
            <person name="Shin-I T."/>
            <person name="Toyoda A."/>
            <person name="Bronner-Fraser M."/>
            <person name="Fujiyama A."/>
            <person name="Holland L.Z."/>
            <person name="Holland P.W.H."/>
            <person name="Satoh N."/>
            <person name="Rokhsar D.S."/>
        </authorList>
    </citation>
    <scope>NUCLEOTIDE SEQUENCE [LARGE SCALE GENOMIC DNA]</scope>
    <source>
        <strain evidence="3">S238N-H82</strain>
        <tissue evidence="3">Testes</tissue>
    </source>
</reference>
<dbReference type="eggNOG" id="KOG1216">
    <property type="taxonomic scope" value="Eukaryota"/>
</dbReference>
<gene>
    <name evidence="3" type="ORF">BRAFLDRAFT_224787</name>
</gene>
<dbReference type="PANTHER" id="PTHR46160:SF8">
    <property type="entry name" value="VWFD DOMAIN-CONTAINING PROTEIN"/>
    <property type="match status" value="1"/>
</dbReference>
<dbReference type="InterPro" id="IPR052749">
    <property type="entry name" value="Alpha-tectorin"/>
</dbReference>
<proteinExistence type="predicted"/>
<dbReference type="CDD" id="cd19941">
    <property type="entry name" value="TIL"/>
    <property type="match status" value="1"/>
</dbReference>
<dbReference type="Gene3D" id="2.10.25.10">
    <property type="entry name" value="Laminin"/>
    <property type="match status" value="1"/>
</dbReference>
<feature type="domain" description="TIL" evidence="2">
    <location>
        <begin position="17"/>
        <end position="70"/>
    </location>
</feature>
<dbReference type="EMBL" id="GG666649">
    <property type="protein sequence ID" value="EEN46024.1"/>
    <property type="molecule type" value="Genomic_DNA"/>
</dbReference>
<dbReference type="InterPro" id="IPR002919">
    <property type="entry name" value="TIL_dom"/>
</dbReference>
<keyword evidence="1" id="KW-1015">Disulfide bond</keyword>
<sequence>MKIKETILVFFSTAEVCPPNSTFSTCASYCPATCLNPNAEENCTRGCGEGCECDTGFVLSGRQCVPEEQCGCDDNDGRYYMVSAS</sequence>
<evidence type="ECO:0000256" key="1">
    <source>
        <dbReference type="ARBA" id="ARBA00023157"/>
    </source>
</evidence>
<dbReference type="InterPro" id="IPR036084">
    <property type="entry name" value="Ser_inhib-like_sf"/>
</dbReference>
<organism>
    <name type="scientific">Branchiostoma floridae</name>
    <name type="common">Florida lancelet</name>
    <name type="synonym">Amphioxus</name>
    <dbReference type="NCBI Taxonomy" id="7739"/>
    <lineage>
        <taxon>Eukaryota</taxon>
        <taxon>Metazoa</taxon>
        <taxon>Chordata</taxon>
        <taxon>Cephalochordata</taxon>
        <taxon>Leptocardii</taxon>
        <taxon>Amphioxiformes</taxon>
        <taxon>Branchiostomatidae</taxon>
        <taxon>Branchiostoma</taxon>
    </lineage>
</organism>
<evidence type="ECO:0000313" key="3">
    <source>
        <dbReference type="EMBL" id="EEN46024.1"/>
    </source>
</evidence>
<name>C3ZN61_BRAFL</name>
<accession>C3ZN61</accession>
<dbReference type="Pfam" id="PF01826">
    <property type="entry name" value="TIL"/>
    <property type="match status" value="1"/>
</dbReference>
<dbReference type="InParanoid" id="C3ZN61"/>
<dbReference type="SUPFAM" id="SSF57567">
    <property type="entry name" value="Serine protease inhibitors"/>
    <property type="match status" value="1"/>
</dbReference>
<dbReference type="FunFam" id="2.10.25.10:FF:000055">
    <property type="entry name" value="alpha-tectorin isoform X1"/>
    <property type="match status" value="1"/>
</dbReference>
<dbReference type="PANTHER" id="PTHR46160">
    <property type="entry name" value="ALPHA-TECTORIN-RELATED"/>
    <property type="match status" value="1"/>
</dbReference>
<protein>
    <recommendedName>
        <fullName evidence="2">TIL domain-containing protein</fullName>
    </recommendedName>
</protein>